<dbReference type="PROSITE" id="PS50918">
    <property type="entry name" value="WWE"/>
    <property type="match status" value="1"/>
</dbReference>
<dbReference type="InterPro" id="IPR004170">
    <property type="entry name" value="WWE_dom"/>
</dbReference>
<dbReference type="Gene3D" id="3.30.720.50">
    <property type="match status" value="1"/>
</dbReference>
<name>A0A7S4CPH2_9EUGL</name>
<dbReference type="InterPro" id="IPR037197">
    <property type="entry name" value="WWE_dom_sf"/>
</dbReference>
<dbReference type="AlphaFoldDB" id="A0A7S4CPH2"/>
<feature type="domain" description="WWE" evidence="2">
    <location>
        <begin position="89"/>
        <end position="168"/>
    </location>
</feature>
<accession>A0A7S4CPH2</accession>
<feature type="region of interest" description="Disordered" evidence="1">
    <location>
        <begin position="431"/>
        <end position="490"/>
    </location>
</feature>
<dbReference type="Pfam" id="PF02825">
    <property type="entry name" value="WWE"/>
    <property type="match status" value="1"/>
</dbReference>
<evidence type="ECO:0000259" key="2">
    <source>
        <dbReference type="PROSITE" id="PS50918"/>
    </source>
</evidence>
<dbReference type="SUPFAM" id="SSF117839">
    <property type="entry name" value="WWE domain"/>
    <property type="match status" value="1"/>
</dbReference>
<proteinExistence type="predicted"/>
<evidence type="ECO:0000313" key="3">
    <source>
        <dbReference type="EMBL" id="CAE0802768.1"/>
    </source>
</evidence>
<feature type="compositionally biased region" description="Polar residues" evidence="1">
    <location>
        <begin position="456"/>
        <end position="465"/>
    </location>
</feature>
<feature type="compositionally biased region" description="Basic and acidic residues" evidence="1">
    <location>
        <begin position="305"/>
        <end position="319"/>
    </location>
</feature>
<dbReference type="EMBL" id="HBJA01040590">
    <property type="protein sequence ID" value="CAE0802768.1"/>
    <property type="molecule type" value="Transcribed_RNA"/>
</dbReference>
<gene>
    <name evidence="3" type="ORF">EGYM00163_LOCUS13889</name>
</gene>
<feature type="region of interest" description="Disordered" evidence="1">
    <location>
        <begin position="275"/>
        <end position="326"/>
    </location>
</feature>
<protein>
    <recommendedName>
        <fullName evidence="2">WWE domain-containing protein</fullName>
    </recommendedName>
</protein>
<organism evidence="3">
    <name type="scientific">Eutreptiella gymnastica</name>
    <dbReference type="NCBI Taxonomy" id="73025"/>
    <lineage>
        <taxon>Eukaryota</taxon>
        <taxon>Discoba</taxon>
        <taxon>Euglenozoa</taxon>
        <taxon>Euglenida</taxon>
        <taxon>Spirocuta</taxon>
        <taxon>Euglenophyceae</taxon>
        <taxon>Eutreptiales</taxon>
        <taxon>Eutreptiaceae</taxon>
        <taxon>Eutreptiella</taxon>
    </lineage>
</organism>
<feature type="compositionally biased region" description="Pro residues" evidence="1">
    <location>
        <begin position="281"/>
        <end position="291"/>
    </location>
</feature>
<feature type="region of interest" description="Disordered" evidence="1">
    <location>
        <begin position="169"/>
        <end position="192"/>
    </location>
</feature>
<evidence type="ECO:0000256" key="1">
    <source>
        <dbReference type="SAM" id="MobiDB-lite"/>
    </source>
</evidence>
<reference evidence="3" key="1">
    <citation type="submission" date="2021-01" db="EMBL/GenBank/DDBJ databases">
        <authorList>
            <person name="Corre E."/>
            <person name="Pelletier E."/>
            <person name="Niang G."/>
            <person name="Scheremetjew M."/>
            <person name="Finn R."/>
            <person name="Kale V."/>
            <person name="Holt S."/>
            <person name="Cochrane G."/>
            <person name="Meng A."/>
            <person name="Brown T."/>
            <person name="Cohen L."/>
        </authorList>
    </citation>
    <scope>NUCLEOTIDE SEQUENCE</scope>
    <source>
        <strain evidence="3">CCMP1594</strain>
    </source>
</reference>
<sequence>MDPSWLMRRYPVPSALNANPMYMPPTTIHVAPSSSSFPQSTFQTQYTPLSSMSPRTSVETAARFPLLPSAKPVPMAYNGVIWQNQSSPSLTSPAVQQGANDAVWQLQRSGKWLDYEPSISGKIEAAYVQHQKLFGFITEDEVWIVDFAKNIARDSKGCEVQVKRHLKSVQPTSEAPAQHTAAKAPSESSTHRAVVAAADTPMALVTEGTCAVVMDKPAGPPAPLAFPSCGPPAMVSGRRGSCTTLLTDGTDAQIGPTQTGTTPTCLDVPNSLPTTTFRVPQPLPTDLPTPMPTTSNALTRPLHPTADDKPAASDPESSRSKGVVAAADTPMSIVTEGTCAVLVETPTPPPAPTAFPTSGTPAMASGRRGSTTHLVTDGTDALLGPTPTTMATPVTLEVPSTLPTTTFHVPQPLPTDLPTPVPMAVDLAKPTLAPSPAADPTRAPGAGPTLEPPPTAQRTPTTLPSPTRHEPSYYMPGPTTLPSPRLPASAPMHAVLSNSCTFQQPFHKATPTTLPMPDLSALATTATLPFPMPPPPNFMPTPTTLPLP</sequence>